<dbReference type="Xenbase" id="XB-GENE-6486873">
    <property type="gene designation" value="camp.L"/>
</dbReference>
<comment type="subcellular location">
    <subcellularLocation>
        <location evidence="1">Secreted</location>
    </subcellularLocation>
</comment>
<dbReference type="Pfam" id="PF00666">
    <property type="entry name" value="Cathelicidins"/>
    <property type="match status" value="1"/>
</dbReference>
<dbReference type="STRING" id="8355.A0A1L8FUY1"/>
<dbReference type="AlphaFoldDB" id="A0A1L8FUY1"/>
<comment type="similarity">
    <text evidence="2">Belongs to the cathelicidin family.</text>
</comment>
<dbReference type="SUPFAM" id="SSF54403">
    <property type="entry name" value="Cystatin/monellin"/>
    <property type="match status" value="1"/>
</dbReference>
<dbReference type="OMA" id="WAFYLED"/>
<reference evidence="8" key="1">
    <citation type="submission" date="2025-08" db="UniProtKB">
        <authorList>
            <consortium name="RefSeq"/>
        </authorList>
    </citation>
    <scope>IDENTIFICATION</scope>
    <source>
        <strain evidence="8">J_2021</strain>
        <tissue evidence="8">Erythrocytes</tissue>
    </source>
</reference>
<evidence type="ECO:0000256" key="6">
    <source>
        <dbReference type="SAM" id="SignalP"/>
    </source>
</evidence>
<dbReference type="RefSeq" id="XP_018122443.1">
    <property type="nucleotide sequence ID" value="XM_018266954.2"/>
</dbReference>
<dbReference type="InterPro" id="IPR046350">
    <property type="entry name" value="Cystatin_sf"/>
</dbReference>
<keyword evidence="3" id="KW-0964">Secreted</keyword>
<evidence type="ECO:0000256" key="5">
    <source>
        <dbReference type="SAM" id="MobiDB-lite"/>
    </source>
</evidence>
<dbReference type="KEGG" id="xla:108718629"/>
<proteinExistence type="inferred from homology"/>
<dbReference type="CTD" id="108718629"/>
<organism evidence="7 8">
    <name type="scientific">Xenopus laevis</name>
    <name type="common">African clawed frog</name>
    <dbReference type="NCBI Taxonomy" id="8355"/>
    <lineage>
        <taxon>Eukaryota</taxon>
        <taxon>Metazoa</taxon>
        <taxon>Chordata</taxon>
        <taxon>Craniata</taxon>
        <taxon>Vertebrata</taxon>
        <taxon>Euteleostomi</taxon>
        <taxon>Amphibia</taxon>
        <taxon>Batrachia</taxon>
        <taxon>Anura</taxon>
        <taxon>Pipoidea</taxon>
        <taxon>Pipidae</taxon>
        <taxon>Xenopodinae</taxon>
        <taxon>Xenopus</taxon>
        <taxon>Xenopus</taxon>
    </lineage>
</organism>
<dbReference type="Proteomes" id="UP000186698">
    <property type="component" value="Chromosome 6L"/>
</dbReference>
<keyword evidence="6" id="KW-0732">Signal</keyword>
<keyword evidence="4" id="KW-1015">Disulfide bond</keyword>
<evidence type="ECO:0000256" key="4">
    <source>
        <dbReference type="ARBA" id="ARBA00023157"/>
    </source>
</evidence>
<name>A0A1L8FUY1_XENLA</name>
<evidence type="ECO:0000313" key="7">
    <source>
        <dbReference type="Proteomes" id="UP000186698"/>
    </source>
</evidence>
<feature type="signal peptide" evidence="6">
    <location>
        <begin position="1"/>
        <end position="21"/>
    </location>
</feature>
<accession>A0A1L8FUY1</accession>
<dbReference type="PANTHER" id="PTHR10206:SF0">
    <property type="entry name" value="CATHELICIDIN B1-RELATED"/>
    <property type="match status" value="1"/>
</dbReference>
<keyword evidence="7" id="KW-1185">Reference proteome</keyword>
<feature type="compositionally biased region" description="Basic and acidic residues" evidence="5">
    <location>
        <begin position="134"/>
        <end position="148"/>
    </location>
</feature>
<protein>
    <submittedName>
        <fullName evidence="8">Cathelicidin-related peptide Pt_CRAMP2</fullName>
    </submittedName>
</protein>
<evidence type="ECO:0000256" key="1">
    <source>
        <dbReference type="ARBA" id="ARBA00004613"/>
    </source>
</evidence>
<evidence type="ECO:0000313" key="9">
    <source>
        <dbReference type="Xenbase" id="XB-GENE-6486873"/>
    </source>
</evidence>
<evidence type="ECO:0000313" key="8">
    <source>
        <dbReference type="RefSeq" id="XP_018122443.1"/>
    </source>
</evidence>
<dbReference type="InterPro" id="IPR001894">
    <property type="entry name" value="Cathelicidin-like"/>
</dbReference>
<dbReference type="Gene3D" id="3.10.450.10">
    <property type="match status" value="1"/>
</dbReference>
<dbReference type="GeneID" id="108718629"/>
<evidence type="ECO:0000256" key="2">
    <source>
        <dbReference type="ARBA" id="ARBA00005320"/>
    </source>
</evidence>
<dbReference type="AGR" id="Xenbase:XB-GENE-6486873"/>
<dbReference type="GO" id="GO:0006952">
    <property type="term" value="P:defense response"/>
    <property type="evidence" value="ECO:0007669"/>
    <property type="project" value="InterPro"/>
</dbReference>
<dbReference type="PaxDb" id="8355-A0A1L8FUY1"/>
<sequence length="167" mass="19088">MGVTWVILVLASLAMGQNIWAFYLEDNRSVPLFSPLSRAVDLYNTEQGNEWAFNLLDIIPSSSRPHSRNPRVVHFTIKETYCEGSVRKRLRKCSFKDGGLVKICSLTVFEDQNIVTVPVCDDVPEQLQQFNSESSKEESGSRQMIKDAKNRRKRPGSYSFIGRINRE</sequence>
<gene>
    <name evidence="9" type="primary">camp.L</name>
    <name evidence="8" type="synonym">camp1.L</name>
</gene>
<evidence type="ECO:0000256" key="3">
    <source>
        <dbReference type="ARBA" id="ARBA00022525"/>
    </source>
</evidence>
<dbReference type="GO" id="GO:0005615">
    <property type="term" value="C:extracellular space"/>
    <property type="evidence" value="ECO:0007669"/>
    <property type="project" value="TreeGrafter"/>
</dbReference>
<feature type="region of interest" description="Disordered" evidence="5">
    <location>
        <begin position="130"/>
        <end position="167"/>
    </location>
</feature>
<dbReference type="PANTHER" id="PTHR10206">
    <property type="entry name" value="CATHELICIDIN"/>
    <property type="match status" value="1"/>
</dbReference>
<dbReference type="Bgee" id="108718629">
    <property type="expression patterns" value="Expressed in spleen and 13 other cell types or tissues"/>
</dbReference>
<feature type="chain" id="PRO_5043399907" evidence="6">
    <location>
        <begin position="22"/>
        <end position="167"/>
    </location>
</feature>
<dbReference type="OrthoDB" id="9930485at2759"/>